<organism evidence="2 3">
    <name type="scientific">Tautonia plasticadhaerens</name>
    <dbReference type="NCBI Taxonomy" id="2527974"/>
    <lineage>
        <taxon>Bacteria</taxon>
        <taxon>Pseudomonadati</taxon>
        <taxon>Planctomycetota</taxon>
        <taxon>Planctomycetia</taxon>
        <taxon>Isosphaerales</taxon>
        <taxon>Isosphaeraceae</taxon>
        <taxon>Tautonia</taxon>
    </lineage>
</organism>
<geneLocation type="plasmid" evidence="3">
    <name>pelp_1</name>
</geneLocation>
<feature type="transmembrane region" description="Helical" evidence="1">
    <location>
        <begin position="45"/>
        <end position="68"/>
    </location>
</feature>
<keyword evidence="1" id="KW-0472">Membrane</keyword>
<keyword evidence="3" id="KW-1185">Reference proteome</keyword>
<dbReference type="Proteomes" id="UP000317835">
    <property type="component" value="Plasmid pElP_1"/>
</dbReference>
<dbReference type="RefSeq" id="WP_145279546.1">
    <property type="nucleotide sequence ID" value="NZ_CP036427.1"/>
</dbReference>
<dbReference type="AlphaFoldDB" id="A0A518HEN7"/>
<protein>
    <submittedName>
        <fullName evidence="2">Uncharacterized protein</fullName>
    </submittedName>
</protein>
<reference evidence="2 3" key="1">
    <citation type="submission" date="2019-02" db="EMBL/GenBank/DDBJ databases">
        <title>Deep-cultivation of Planctomycetes and their phenomic and genomic characterization uncovers novel biology.</title>
        <authorList>
            <person name="Wiegand S."/>
            <person name="Jogler M."/>
            <person name="Boedeker C."/>
            <person name="Pinto D."/>
            <person name="Vollmers J."/>
            <person name="Rivas-Marin E."/>
            <person name="Kohn T."/>
            <person name="Peeters S.H."/>
            <person name="Heuer A."/>
            <person name="Rast P."/>
            <person name="Oberbeckmann S."/>
            <person name="Bunk B."/>
            <person name="Jeske O."/>
            <person name="Meyerdierks A."/>
            <person name="Storesund J.E."/>
            <person name="Kallscheuer N."/>
            <person name="Luecker S."/>
            <person name="Lage O.M."/>
            <person name="Pohl T."/>
            <person name="Merkel B.J."/>
            <person name="Hornburger P."/>
            <person name="Mueller R.-W."/>
            <person name="Bruemmer F."/>
            <person name="Labrenz M."/>
            <person name="Spormann A.M."/>
            <person name="Op den Camp H."/>
            <person name="Overmann J."/>
            <person name="Amann R."/>
            <person name="Jetten M.S.M."/>
            <person name="Mascher T."/>
            <person name="Medema M.H."/>
            <person name="Devos D.P."/>
            <person name="Kaster A.-K."/>
            <person name="Ovreas L."/>
            <person name="Rohde M."/>
            <person name="Galperin M.Y."/>
            <person name="Jogler C."/>
        </authorList>
    </citation>
    <scope>NUCLEOTIDE SEQUENCE [LARGE SCALE GENOMIC DNA]</scope>
    <source>
        <strain evidence="2 3">ElP</strain>
        <plasmid evidence="3">pelp_1</plasmid>
    </source>
</reference>
<keyword evidence="2" id="KW-0614">Plasmid</keyword>
<proteinExistence type="predicted"/>
<accession>A0A518HEN7</accession>
<feature type="transmembrane region" description="Helical" evidence="1">
    <location>
        <begin position="12"/>
        <end position="33"/>
    </location>
</feature>
<dbReference type="KEGG" id="tpla:ElP_72680"/>
<dbReference type="EMBL" id="CP036427">
    <property type="protein sequence ID" value="QDV39304.1"/>
    <property type="molecule type" value="Genomic_DNA"/>
</dbReference>
<evidence type="ECO:0000313" key="3">
    <source>
        <dbReference type="Proteomes" id="UP000317835"/>
    </source>
</evidence>
<name>A0A518HEN7_9BACT</name>
<sequence>MADRKLGKWTIAIVTCWVGGGLLIIGSVSSMFLFSRQITQYTSRFVIAGLLLGIVMLATGGTLHQIWLGQTRR</sequence>
<evidence type="ECO:0000313" key="2">
    <source>
        <dbReference type="EMBL" id="QDV39304.1"/>
    </source>
</evidence>
<keyword evidence="1" id="KW-0812">Transmembrane</keyword>
<gene>
    <name evidence="2" type="ORF">ElP_72680</name>
</gene>
<keyword evidence="1" id="KW-1133">Transmembrane helix</keyword>
<evidence type="ECO:0000256" key="1">
    <source>
        <dbReference type="SAM" id="Phobius"/>
    </source>
</evidence>